<protein>
    <submittedName>
        <fullName evidence="1">Uncharacterized protein</fullName>
    </submittedName>
</protein>
<comment type="caution">
    <text evidence="1">The sequence shown here is derived from an EMBL/GenBank/DDBJ whole genome shotgun (WGS) entry which is preliminary data.</text>
</comment>
<evidence type="ECO:0000313" key="1">
    <source>
        <dbReference type="EMBL" id="MCI49751.1"/>
    </source>
</evidence>
<feature type="non-terminal residue" evidence="1">
    <location>
        <position position="1"/>
    </location>
</feature>
<dbReference type="AlphaFoldDB" id="A0A392SLJ6"/>
<dbReference type="EMBL" id="LXQA010406134">
    <property type="protein sequence ID" value="MCI49751.1"/>
    <property type="molecule type" value="Genomic_DNA"/>
</dbReference>
<name>A0A392SLJ6_9FABA</name>
<dbReference type="Proteomes" id="UP000265520">
    <property type="component" value="Unassembled WGS sequence"/>
</dbReference>
<sequence length="101" mass="11239">AHDLLEEQRASFIDGNTLSNMRLVPTGGVKTPNQPLLINRVNALIPEQPPVLFSNEPKDVILEYKRLMKAKGVIITGADIAQVPADDKKRKRTVKVKKKNV</sequence>
<proteinExistence type="predicted"/>
<feature type="non-terminal residue" evidence="1">
    <location>
        <position position="101"/>
    </location>
</feature>
<accession>A0A392SLJ6</accession>
<evidence type="ECO:0000313" key="2">
    <source>
        <dbReference type="Proteomes" id="UP000265520"/>
    </source>
</evidence>
<organism evidence="1 2">
    <name type="scientific">Trifolium medium</name>
    <dbReference type="NCBI Taxonomy" id="97028"/>
    <lineage>
        <taxon>Eukaryota</taxon>
        <taxon>Viridiplantae</taxon>
        <taxon>Streptophyta</taxon>
        <taxon>Embryophyta</taxon>
        <taxon>Tracheophyta</taxon>
        <taxon>Spermatophyta</taxon>
        <taxon>Magnoliopsida</taxon>
        <taxon>eudicotyledons</taxon>
        <taxon>Gunneridae</taxon>
        <taxon>Pentapetalae</taxon>
        <taxon>rosids</taxon>
        <taxon>fabids</taxon>
        <taxon>Fabales</taxon>
        <taxon>Fabaceae</taxon>
        <taxon>Papilionoideae</taxon>
        <taxon>50 kb inversion clade</taxon>
        <taxon>NPAAA clade</taxon>
        <taxon>Hologalegina</taxon>
        <taxon>IRL clade</taxon>
        <taxon>Trifolieae</taxon>
        <taxon>Trifolium</taxon>
    </lineage>
</organism>
<keyword evidence="2" id="KW-1185">Reference proteome</keyword>
<reference evidence="1 2" key="1">
    <citation type="journal article" date="2018" name="Front. Plant Sci.">
        <title>Red Clover (Trifolium pratense) and Zigzag Clover (T. medium) - A Picture of Genomic Similarities and Differences.</title>
        <authorList>
            <person name="Dluhosova J."/>
            <person name="Istvanek J."/>
            <person name="Nedelnik J."/>
            <person name="Repkova J."/>
        </authorList>
    </citation>
    <scope>NUCLEOTIDE SEQUENCE [LARGE SCALE GENOMIC DNA]</scope>
    <source>
        <strain evidence="2">cv. 10/8</strain>
        <tissue evidence="1">Leaf</tissue>
    </source>
</reference>